<feature type="region of interest" description="Disordered" evidence="3">
    <location>
        <begin position="398"/>
        <end position="445"/>
    </location>
</feature>
<proteinExistence type="inferred from homology"/>
<keyword evidence="2" id="KW-0175">Coiled coil</keyword>
<dbReference type="OrthoDB" id="1641903at2759"/>
<dbReference type="Proteomes" id="UP000030746">
    <property type="component" value="Unassembled WGS sequence"/>
</dbReference>
<feature type="region of interest" description="Disordered" evidence="3">
    <location>
        <begin position="107"/>
        <end position="137"/>
    </location>
</feature>
<feature type="coiled-coil region" evidence="2">
    <location>
        <begin position="299"/>
        <end position="326"/>
    </location>
</feature>
<feature type="compositionally biased region" description="Basic and acidic residues" evidence="3">
    <location>
        <begin position="128"/>
        <end position="137"/>
    </location>
</feature>
<reference evidence="5 6" key="1">
    <citation type="journal article" date="2013" name="Nature">
        <title>Insights into bilaterian evolution from three spiralian genomes.</title>
        <authorList>
            <person name="Simakov O."/>
            <person name="Marletaz F."/>
            <person name="Cho S.J."/>
            <person name="Edsinger-Gonzales E."/>
            <person name="Havlak P."/>
            <person name="Hellsten U."/>
            <person name="Kuo D.H."/>
            <person name="Larsson T."/>
            <person name="Lv J."/>
            <person name="Arendt D."/>
            <person name="Savage R."/>
            <person name="Osoegawa K."/>
            <person name="de Jong P."/>
            <person name="Grimwood J."/>
            <person name="Chapman J.A."/>
            <person name="Shapiro H."/>
            <person name="Aerts A."/>
            <person name="Otillar R.P."/>
            <person name="Terry A.Y."/>
            <person name="Boore J.L."/>
            <person name="Grigoriev I.V."/>
            <person name="Lindberg D.R."/>
            <person name="Seaver E.C."/>
            <person name="Weisblat D.A."/>
            <person name="Putnam N.H."/>
            <person name="Rokhsar D.S."/>
        </authorList>
    </citation>
    <scope>NUCLEOTIDE SEQUENCE [LARGE SCALE GENOMIC DNA]</scope>
</reference>
<evidence type="ECO:0000256" key="4">
    <source>
        <dbReference type="SAM" id="Phobius"/>
    </source>
</evidence>
<evidence type="ECO:0000313" key="5">
    <source>
        <dbReference type="EMBL" id="ESO91990.1"/>
    </source>
</evidence>
<feature type="compositionally biased region" description="Basic residues" evidence="3">
    <location>
        <begin position="479"/>
        <end position="496"/>
    </location>
</feature>
<dbReference type="PANTHER" id="PTHR11119">
    <property type="entry name" value="XANTHINE-URACIL / VITAMIN C PERMEASE FAMILY MEMBER"/>
    <property type="match status" value="1"/>
</dbReference>
<evidence type="ECO:0000313" key="6">
    <source>
        <dbReference type="Proteomes" id="UP000030746"/>
    </source>
</evidence>
<dbReference type="HOGENOM" id="CLU_396024_0_0_1"/>
<accession>V4AA91</accession>
<comment type="similarity">
    <text evidence="1">Belongs to the nucleobase:cation symporter-2 (NCS2) (TC 2.A.40) family.</text>
</comment>
<feature type="transmembrane region" description="Helical" evidence="4">
    <location>
        <begin position="538"/>
        <end position="560"/>
    </location>
</feature>
<dbReference type="EMBL" id="KB202163">
    <property type="protein sequence ID" value="ESO91990.1"/>
    <property type="molecule type" value="Genomic_DNA"/>
</dbReference>
<evidence type="ECO:0000256" key="1">
    <source>
        <dbReference type="ARBA" id="ARBA00008821"/>
    </source>
</evidence>
<dbReference type="KEGG" id="lgi:LOTGIDRAFT_162995"/>
<keyword evidence="4" id="KW-0812">Transmembrane</keyword>
<protein>
    <submittedName>
        <fullName evidence="5">Uncharacterized protein</fullName>
    </submittedName>
</protein>
<keyword evidence="4" id="KW-0472">Membrane</keyword>
<name>V4AA91_LOTGI</name>
<feature type="region of interest" description="Disordered" evidence="3">
    <location>
        <begin position="476"/>
        <end position="515"/>
    </location>
</feature>
<evidence type="ECO:0000256" key="2">
    <source>
        <dbReference type="SAM" id="Coils"/>
    </source>
</evidence>
<dbReference type="CTD" id="20239222"/>
<gene>
    <name evidence="5" type="ORF">LOTGIDRAFT_162995</name>
</gene>
<dbReference type="RefSeq" id="XP_009057302.1">
    <property type="nucleotide sequence ID" value="XM_009059054.1"/>
</dbReference>
<evidence type="ECO:0000256" key="3">
    <source>
        <dbReference type="SAM" id="MobiDB-lite"/>
    </source>
</evidence>
<sequence>MEQLHEYLLKNGWVRGAVNHGEMVSSSTSNLDKWLADFERKRLNPESGLEDNKDGSAKYIAKILAMMPIKKRVPQLEKVMVDGTNVRENLLKHGWFAVPAVKRDTCEASKPPFNQKKEEGTSGMGMDGKLENRQEPKNDIERLLNMLASKKEPTKASKYQGSVDKLKIQENLLKLGWFKKNDEPTASDGDSASNTPVSAADNMTNLDKWLKDFEDQRNKNIQVLESAVSTAVNNDVEKLLDTLSSKKIPLHVKRSQGTMDKTKLRESLLENDWYAAPSNKLSEPTTKTAALDKPGFDAHSMERVKITAIQQRIRQLENEQPEQLEEITHSSYIENVLNMIGAKNRQEVVANNKGKVDKEELKKSLLTKGWYIRNAETMNSVDTTAENPNILNDYSRTTEGIKSTSDSPRNAEIDDVATDPREAVNDETNTEITSLKPKEETTVSKVPKNVSHRIIKIKEKKKKLYVERWLEGIQESATSHKRAHDKNKKNLGKVQKRSAGAKAKSSKKTRSHEAAIQSRHLITVVTVPESTSKNEIQAGIILISVIFGWILSVILTYAGVLSSDPNSTKYYARTDARNEIFFPYPFILSQLQFMNLNDTRNLAILGISVLVGFMLPHWVEKRPDGLNTGSRESRGLEAQLGGEDTVGKPLEFLEGKEVYDIQWLPKWFKNSTLARLSPMLPNHTESQEDEGQFKKK</sequence>
<dbReference type="STRING" id="225164.V4AA91"/>
<feature type="transmembrane region" description="Helical" evidence="4">
    <location>
        <begin position="602"/>
        <end position="619"/>
    </location>
</feature>
<keyword evidence="4" id="KW-1133">Transmembrane helix</keyword>
<organism evidence="5 6">
    <name type="scientific">Lottia gigantea</name>
    <name type="common">Giant owl limpet</name>
    <dbReference type="NCBI Taxonomy" id="225164"/>
    <lineage>
        <taxon>Eukaryota</taxon>
        <taxon>Metazoa</taxon>
        <taxon>Spiralia</taxon>
        <taxon>Lophotrochozoa</taxon>
        <taxon>Mollusca</taxon>
        <taxon>Gastropoda</taxon>
        <taxon>Patellogastropoda</taxon>
        <taxon>Lottioidea</taxon>
        <taxon>Lottiidae</taxon>
        <taxon>Lottia</taxon>
    </lineage>
</organism>
<keyword evidence="6" id="KW-1185">Reference proteome</keyword>
<dbReference type="AlphaFoldDB" id="V4AA91"/>
<dbReference type="GeneID" id="20239222"/>
<feature type="compositionally biased region" description="Polar residues" evidence="3">
    <location>
        <begin position="398"/>
        <end position="408"/>
    </location>
</feature>